<evidence type="ECO:0000313" key="3">
    <source>
        <dbReference type="EMBL" id="MBM5457545.1"/>
    </source>
</evidence>
<keyword evidence="4" id="KW-1185">Reference proteome</keyword>
<evidence type="ECO:0000259" key="2">
    <source>
        <dbReference type="Pfam" id="PF14090"/>
    </source>
</evidence>
<name>A0ABS2BV82_9PSED</name>
<accession>A0ABS2BV82</accession>
<dbReference type="EMBL" id="JACOPV010000004">
    <property type="protein sequence ID" value="MBM5457545.1"/>
    <property type="molecule type" value="Genomic_DNA"/>
</dbReference>
<evidence type="ECO:0000313" key="4">
    <source>
        <dbReference type="Proteomes" id="UP000745663"/>
    </source>
</evidence>
<dbReference type="Proteomes" id="UP000745663">
    <property type="component" value="Unassembled WGS sequence"/>
</dbReference>
<evidence type="ECO:0000256" key="1">
    <source>
        <dbReference type="SAM" id="MobiDB-lite"/>
    </source>
</evidence>
<gene>
    <name evidence="3" type="ORF">H8F21_08160</name>
</gene>
<feature type="domain" description="Winged helix-turn-helix" evidence="2">
    <location>
        <begin position="27"/>
        <end position="92"/>
    </location>
</feature>
<protein>
    <submittedName>
        <fullName evidence="3">Helix-turn-helix domain-containing protein</fullName>
    </submittedName>
</protein>
<feature type="compositionally biased region" description="Polar residues" evidence="1">
    <location>
        <begin position="8"/>
        <end position="17"/>
    </location>
</feature>
<organism evidence="3 4">
    <name type="scientific">Pseudomonas arcuscaelestis</name>
    <dbReference type="NCBI Taxonomy" id="2710591"/>
    <lineage>
        <taxon>Bacteria</taxon>
        <taxon>Pseudomonadati</taxon>
        <taxon>Pseudomonadota</taxon>
        <taxon>Gammaproteobacteria</taxon>
        <taxon>Pseudomonadales</taxon>
        <taxon>Pseudomonadaceae</taxon>
        <taxon>Pseudomonas</taxon>
    </lineage>
</organism>
<dbReference type="RefSeq" id="WP_203584200.1">
    <property type="nucleotide sequence ID" value="NZ_JACOPV010000004.1"/>
</dbReference>
<dbReference type="Pfam" id="PF14090">
    <property type="entry name" value="HTH_39"/>
    <property type="match status" value="1"/>
</dbReference>
<proteinExistence type="predicted"/>
<reference evidence="3 4" key="1">
    <citation type="submission" date="2020-08" db="EMBL/GenBank/DDBJ databases">
        <title>Description of novel Pseudomonas species.</title>
        <authorList>
            <person name="Duman M."/>
            <person name="Mulet M."/>
            <person name="Altun S."/>
            <person name="Saticioglu I.B."/>
            <person name="Lalucat J."/>
            <person name="Garcia-Valdes E."/>
        </authorList>
    </citation>
    <scope>NUCLEOTIDE SEQUENCE [LARGE SCALE GENOMIC DNA]</scope>
    <source>
        <strain evidence="3 4">P66</strain>
    </source>
</reference>
<feature type="region of interest" description="Disordered" evidence="1">
    <location>
        <begin position="1"/>
        <end position="28"/>
    </location>
</feature>
<sequence length="103" mass="11300">MTDKNKADQQASPNSSTRPDHSSTSAQRARLLARLKLGPIDTITARRVLNILMPAARIKELKERGHAIDAVRISKTDDQGRTHHGIAQYYLAGPIDQQSTGEA</sequence>
<dbReference type="InterPro" id="IPR055245">
    <property type="entry name" value="HTH_proteobacteria"/>
</dbReference>
<comment type="caution">
    <text evidence="3">The sequence shown here is derived from an EMBL/GenBank/DDBJ whole genome shotgun (WGS) entry which is preliminary data.</text>
</comment>